<dbReference type="PANTHER" id="PTHR43660">
    <property type="entry name" value="DIPEPTIDYL CARBOXYPEPTIDASE"/>
    <property type="match status" value="1"/>
</dbReference>
<evidence type="ECO:0000313" key="10">
    <source>
        <dbReference type="Proteomes" id="UP000198916"/>
    </source>
</evidence>
<dbReference type="GO" id="GO:0004222">
    <property type="term" value="F:metalloendopeptidase activity"/>
    <property type="evidence" value="ECO:0007669"/>
    <property type="project" value="InterPro"/>
</dbReference>
<keyword evidence="5 7" id="KW-0862">Zinc</keyword>
<dbReference type="RefSeq" id="WP_090606659.1">
    <property type="nucleotide sequence ID" value="NZ_FNZR01000006.1"/>
</dbReference>
<dbReference type="PROSITE" id="PS51257">
    <property type="entry name" value="PROKAR_LIPOPROTEIN"/>
    <property type="match status" value="1"/>
</dbReference>
<dbReference type="Proteomes" id="UP000198916">
    <property type="component" value="Unassembled WGS sequence"/>
</dbReference>
<accession>A0A1H7QUP8</accession>
<dbReference type="Pfam" id="PF01432">
    <property type="entry name" value="Peptidase_M3"/>
    <property type="match status" value="1"/>
</dbReference>
<dbReference type="Gene3D" id="1.10.1370.10">
    <property type="entry name" value="Neurolysin, domain 3"/>
    <property type="match status" value="1"/>
</dbReference>
<dbReference type="GO" id="GO:0004180">
    <property type="term" value="F:carboxypeptidase activity"/>
    <property type="evidence" value="ECO:0007669"/>
    <property type="project" value="TreeGrafter"/>
</dbReference>
<keyword evidence="6 7" id="KW-0482">Metalloprotease</keyword>
<proteinExistence type="inferred from homology"/>
<sequence>MNSKQIIPLLMISTAFIVSCENNKTTSENPFLTAYDTPFGVPPFDKINIEHFKPALETGMQQHEAEIAAIVDNAEAPTFENTILTLENAGELLSRVNTVLSNLNSANTNDSIQAIVKEMAPVLSAHQDNIRLNEQLFSRVKTLWDSKEALGLNPEQLKLLEDNYKGFVRGGANLQGADKDKLRKINEELAILSVEFNQNLLAETNAYELVIEQESNLAGLPEGLVAAAAETAKERGKDGKWVFTLSNPSVMPFLQYADNRDLRKQIWEAYKNRGDKNNTHDNKEILVNIANLRLQRANLLGYPTHAHYVLEEAMAENPDNVYQLLNDLWRPALAKAQTEAADIKQEIAATGQSFIPAPYDWRYYTEKIRQQRYALNEDEIKPYFSLKQVREGAFNVANRLYGLTFHALDDVPVYHPEVEVYEVFDADGSHLGILYADFFPRQSKRVGAWMTSYRKQKTADGERVAPVVSIVCNFTKPVGDKPALLTFEEASTLFHEFGHALHGLLSNVTYESLSGTSVSRDFVELPSQIMENWAADPAVLKLYAHHYETGEPIPDELIAKLERAGTFDQGFATVEYLAASLLDMDYHTLTTAITGGATAFESASMAKYGLIDEIIPRYRSTYFQHIFSGGYSAGYYSYIWAEVLDSDAFAAFKAKSLFDKETAASFRKNVLERGGTEKPAVLYRAFRGTDPNPAHLMKKRGLD</sequence>
<dbReference type="Gene3D" id="1.10.1370.40">
    <property type="match status" value="1"/>
</dbReference>
<evidence type="ECO:0000256" key="5">
    <source>
        <dbReference type="ARBA" id="ARBA00022833"/>
    </source>
</evidence>
<keyword evidence="10" id="KW-1185">Reference proteome</keyword>
<dbReference type="PANTHER" id="PTHR43660:SF1">
    <property type="entry name" value="DIPEPTIDYL CARBOXYPEPTIDASE"/>
    <property type="match status" value="1"/>
</dbReference>
<dbReference type="SUPFAM" id="SSF55486">
    <property type="entry name" value="Metalloproteases ('zincins'), catalytic domain"/>
    <property type="match status" value="1"/>
</dbReference>
<evidence type="ECO:0000256" key="2">
    <source>
        <dbReference type="ARBA" id="ARBA00022670"/>
    </source>
</evidence>
<protein>
    <submittedName>
        <fullName evidence="9">Peptidyl-dipeptidase Dcp</fullName>
    </submittedName>
</protein>
<evidence type="ECO:0000256" key="4">
    <source>
        <dbReference type="ARBA" id="ARBA00022801"/>
    </source>
</evidence>
<dbReference type="CDD" id="cd06456">
    <property type="entry name" value="M3A_DCP"/>
    <property type="match status" value="1"/>
</dbReference>
<evidence type="ECO:0000256" key="1">
    <source>
        <dbReference type="ARBA" id="ARBA00006040"/>
    </source>
</evidence>
<reference evidence="10" key="1">
    <citation type="submission" date="2016-10" db="EMBL/GenBank/DDBJ databases">
        <authorList>
            <person name="Varghese N."/>
            <person name="Submissions S."/>
        </authorList>
    </citation>
    <scope>NUCLEOTIDE SEQUENCE [LARGE SCALE GENOMIC DNA]</scope>
    <source>
        <strain evidence="10">Jip14</strain>
    </source>
</reference>
<feature type="domain" description="Peptidase M3A/M3B catalytic" evidence="8">
    <location>
        <begin position="253"/>
        <end position="701"/>
    </location>
</feature>
<evidence type="ECO:0000256" key="3">
    <source>
        <dbReference type="ARBA" id="ARBA00022723"/>
    </source>
</evidence>
<dbReference type="STRING" id="332977.SAMN05421740_106109"/>
<keyword evidence="3 7" id="KW-0479">Metal-binding</keyword>
<dbReference type="InterPro" id="IPR034005">
    <property type="entry name" value="M3A_DCP"/>
</dbReference>
<evidence type="ECO:0000313" key="9">
    <source>
        <dbReference type="EMBL" id="SEL51444.1"/>
    </source>
</evidence>
<dbReference type="GO" id="GO:0006508">
    <property type="term" value="P:proteolysis"/>
    <property type="evidence" value="ECO:0007669"/>
    <property type="project" value="UniProtKB-KW"/>
</dbReference>
<dbReference type="InterPro" id="IPR024077">
    <property type="entry name" value="Neurolysin/TOP_dom2"/>
</dbReference>
<dbReference type="AlphaFoldDB" id="A0A1H7QUP8"/>
<gene>
    <name evidence="9" type="ORF">SAMN05421740_106109</name>
</gene>
<dbReference type="InterPro" id="IPR024079">
    <property type="entry name" value="MetalloPept_cat_dom_sf"/>
</dbReference>
<organism evidence="9 10">
    <name type="scientific">Parapedobacter koreensis</name>
    <dbReference type="NCBI Taxonomy" id="332977"/>
    <lineage>
        <taxon>Bacteria</taxon>
        <taxon>Pseudomonadati</taxon>
        <taxon>Bacteroidota</taxon>
        <taxon>Sphingobacteriia</taxon>
        <taxon>Sphingobacteriales</taxon>
        <taxon>Sphingobacteriaceae</taxon>
        <taxon>Parapedobacter</taxon>
    </lineage>
</organism>
<evidence type="ECO:0000259" key="8">
    <source>
        <dbReference type="Pfam" id="PF01432"/>
    </source>
</evidence>
<dbReference type="EMBL" id="FNZR01000006">
    <property type="protein sequence ID" value="SEL51444.1"/>
    <property type="molecule type" value="Genomic_DNA"/>
</dbReference>
<dbReference type="InterPro" id="IPR001567">
    <property type="entry name" value="Pept_M3A_M3B_dom"/>
</dbReference>
<comment type="similarity">
    <text evidence="1 7">Belongs to the peptidase M3 family.</text>
</comment>
<keyword evidence="4 7" id="KW-0378">Hydrolase</keyword>
<dbReference type="GO" id="GO:0005829">
    <property type="term" value="C:cytosol"/>
    <property type="evidence" value="ECO:0007669"/>
    <property type="project" value="TreeGrafter"/>
</dbReference>
<dbReference type="GO" id="GO:0046872">
    <property type="term" value="F:metal ion binding"/>
    <property type="evidence" value="ECO:0007669"/>
    <property type="project" value="UniProtKB-UniRule"/>
</dbReference>
<dbReference type="OrthoDB" id="9773538at2"/>
<dbReference type="InterPro" id="IPR045090">
    <property type="entry name" value="Pept_M3A_M3B"/>
</dbReference>
<keyword evidence="2 7" id="KW-0645">Protease</keyword>
<dbReference type="FunFam" id="3.40.390.10:FF:000009">
    <property type="entry name" value="Oligopeptidase A"/>
    <property type="match status" value="1"/>
</dbReference>
<name>A0A1H7QUP8_9SPHI</name>
<evidence type="ECO:0000256" key="6">
    <source>
        <dbReference type="ARBA" id="ARBA00023049"/>
    </source>
</evidence>
<dbReference type="Gene3D" id="3.40.390.10">
    <property type="entry name" value="Collagenase (Catalytic Domain)"/>
    <property type="match status" value="1"/>
</dbReference>
<evidence type="ECO:0000256" key="7">
    <source>
        <dbReference type="RuleBase" id="RU003435"/>
    </source>
</evidence>
<comment type="cofactor">
    <cofactor evidence="7">
        <name>Zn(2+)</name>
        <dbReference type="ChEBI" id="CHEBI:29105"/>
    </cofactor>
    <text evidence="7">Binds 1 zinc ion.</text>
</comment>